<reference evidence="1" key="1">
    <citation type="submission" date="2014-11" db="EMBL/GenBank/DDBJ databases">
        <authorList>
            <person name="Amaro Gonzalez C."/>
        </authorList>
    </citation>
    <scope>NUCLEOTIDE SEQUENCE</scope>
</reference>
<organism evidence="1">
    <name type="scientific">Anguilla anguilla</name>
    <name type="common">European freshwater eel</name>
    <name type="synonym">Muraena anguilla</name>
    <dbReference type="NCBI Taxonomy" id="7936"/>
    <lineage>
        <taxon>Eukaryota</taxon>
        <taxon>Metazoa</taxon>
        <taxon>Chordata</taxon>
        <taxon>Craniata</taxon>
        <taxon>Vertebrata</taxon>
        <taxon>Euteleostomi</taxon>
        <taxon>Actinopterygii</taxon>
        <taxon>Neopterygii</taxon>
        <taxon>Teleostei</taxon>
        <taxon>Anguilliformes</taxon>
        <taxon>Anguillidae</taxon>
        <taxon>Anguilla</taxon>
    </lineage>
</organism>
<accession>A0A0E9UU94</accession>
<proteinExistence type="predicted"/>
<sequence length="34" mass="3446">MSLSALPGPPLCPASVDALLSLQCNSSTGSRTDR</sequence>
<evidence type="ECO:0000313" key="1">
    <source>
        <dbReference type="EMBL" id="JAH69382.1"/>
    </source>
</evidence>
<dbReference type="AlphaFoldDB" id="A0A0E9UU94"/>
<reference evidence="1" key="2">
    <citation type="journal article" date="2015" name="Fish Shellfish Immunol.">
        <title>Early steps in the European eel (Anguilla anguilla)-Vibrio vulnificus interaction in the gills: Role of the RtxA13 toxin.</title>
        <authorList>
            <person name="Callol A."/>
            <person name="Pajuelo D."/>
            <person name="Ebbesson L."/>
            <person name="Teles M."/>
            <person name="MacKenzie S."/>
            <person name="Amaro C."/>
        </authorList>
    </citation>
    <scope>NUCLEOTIDE SEQUENCE</scope>
</reference>
<dbReference type="EMBL" id="GBXM01039195">
    <property type="protein sequence ID" value="JAH69382.1"/>
    <property type="molecule type" value="Transcribed_RNA"/>
</dbReference>
<protein>
    <submittedName>
        <fullName evidence="1">Uncharacterized protein</fullName>
    </submittedName>
</protein>
<name>A0A0E9UU94_ANGAN</name>